<organism evidence="8 9">
    <name type="scientific">Littorina saxatilis</name>
    <dbReference type="NCBI Taxonomy" id="31220"/>
    <lineage>
        <taxon>Eukaryota</taxon>
        <taxon>Metazoa</taxon>
        <taxon>Spiralia</taxon>
        <taxon>Lophotrochozoa</taxon>
        <taxon>Mollusca</taxon>
        <taxon>Gastropoda</taxon>
        <taxon>Caenogastropoda</taxon>
        <taxon>Littorinimorpha</taxon>
        <taxon>Littorinoidea</taxon>
        <taxon>Littorinidae</taxon>
        <taxon>Littorina</taxon>
    </lineage>
</organism>
<dbReference type="PANTHER" id="PTHR31592:SF1">
    <property type="entry name" value="TRANSMEMBRANE PROTEIN 192"/>
    <property type="match status" value="1"/>
</dbReference>
<gene>
    <name evidence="8" type="ORF">V1264_017649</name>
</gene>
<keyword evidence="9" id="KW-1185">Reference proteome</keyword>
<evidence type="ECO:0000256" key="6">
    <source>
        <dbReference type="ARBA" id="ARBA00023136"/>
    </source>
</evidence>
<feature type="transmembrane region" description="Helical" evidence="7">
    <location>
        <begin position="63"/>
        <end position="84"/>
    </location>
</feature>
<keyword evidence="5 7" id="KW-1133">Transmembrane helix</keyword>
<dbReference type="InterPro" id="IPR029399">
    <property type="entry name" value="TMEM192"/>
</dbReference>
<evidence type="ECO:0000256" key="7">
    <source>
        <dbReference type="SAM" id="Phobius"/>
    </source>
</evidence>
<evidence type="ECO:0000256" key="1">
    <source>
        <dbReference type="ARBA" id="ARBA00004141"/>
    </source>
</evidence>
<feature type="transmembrane region" description="Helical" evidence="7">
    <location>
        <begin position="96"/>
        <end position="117"/>
    </location>
</feature>
<name>A0AAN9GGY5_9CAEN</name>
<dbReference type="Proteomes" id="UP001374579">
    <property type="component" value="Unassembled WGS sequence"/>
</dbReference>
<dbReference type="AlphaFoldDB" id="A0AAN9GGY5"/>
<comment type="caution">
    <text evidence="8">The sequence shown here is derived from an EMBL/GenBank/DDBJ whole genome shotgun (WGS) entry which is preliminary data.</text>
</comment>
<dbReference type="GO" id="GO:0005770">
    <property type="term" value="C:late endosome"/>
    <property type="evidence" value="ECO:0007669"/>
    <property type="project" value="TreeGrafter"/>
</dbReference>
<evidence type="ECO:0000256" key="4">
    <source>
        <dbReference type="ARBA" id="ARBA00022692"/>
    </source>
</evidence>
<feature type="transmembrane region" description="Helical" evidence="7">
    <location>
        <begin position="178"/>
        <end position="200"/>
    </location>
</feature>
<reference evidence="8 9" key="1">
    <citation type="submission" date="2024-02" db="EMBL/GenBank/DDBJ databases">
        <title>Chromosome-scale genome assembly of the rough periwinkle Littorina saxatilis.</title>
        <authorList>
            <person name="De Jode A."/>
            <person name="Faria R."/>
            <person name="Formenti G."/>
            <person name="Sims Y."/>
            <person name="Smith T.P."/>
            <person name="Tracey A."/>
            <person name="Wood J.M.D."/>
            <person name="Zagrodzka Z.B."/>
            <person name="Johannesson K."/>
            <person name="Butlin R.K."/>
            <person name="Leder E.H."/>
        </authorList>
    </citation>
    <scope>NUCLEOTIDE SEQUENCE [LARGE SCALE GENOMIC DNA]</scope>
    <source>
        <strain evidence="8">Snail1</strain>
        <tissue evidence="8">Muscle</tissue>
    </source>
</reference>
<protein>
    <recommendedName>
        <fullName evidence="3">Transmembrane protein 192</fullName>
    </recommendedName>
</protein>
<accession>A0AAN9GGY5</accession>
<keyword evidence="6 7" id="KW-0472">Membrane</keyword>
<feature type="transmembrane region" description="Helical" evidence="7">
    <location>
        <begin position="138"/>
        <end position="158"/>
    </location>
</feature>
<proteinExistence type="inferred from homology"/>
<dbReference type="EMBL" id="JBAMIC010000007">
    <property type="protein sequence ID" value="KAK7106385.1"/>
    <property type="molecule type" value="Genomic_DNA"/>
</dbReference>
<evidence type="ECO:0000256" key="3">
    <source>
        <dbReference type="ARBA" id="ARBA00014635"/>
    </source>
</evidence>
<comment type="similarity">
    <text evidence="2">Belongs to the TMEM192 family.</text>
</comment>
<sequence>MVSLSRNVRQPGGGVTFFSDSLNSYHDDDPLLESMPVLPQEPVVSRWMAEEMKKFRTISTPKAILFAKFLYVCLGLSVYLIPVFCRERQCGQQEVTSLMMYVHGGMWFLLLLVHLYLNHEHQRSLLHGYFSFHLETRTLKRAPLFINSGANAIMVVLSKLLDSVCHKDGHCPFLTKTRYLQILVSLEVVIALVLLLVYLVKTLRFNKAKETPDFLRTATGTQTSRSQSQIGYRPGSYEEEKVRSMVLMWYEVFFWKEKRVSLCRDILCLNDKLNQLDHQDKSL</sequence>
<evidence type="ECO:0000313" key="8">
    <source>
        <dbReference type="EMBL" id="KAK7106385.1"/>
    </source>
</evidence>
<keyword evidence="4 7" id="KW-0812">Transmembrane</keyword>
<dbReference type="Pfam" id="PF14802">
    <property type="entry name" value="TMEM192"/>
    <property type="match status" value="1"/>
</dbReference>
<dbReference type="PANTHER" id="PTHR31592">
    <property type="entry name" value="TRANSMEMBRANE PROTEIN 192"/>
    <property type="match status" value="1"/>
</dbReference>
<evidence type="ECO:0000256" key="2">
    <source>
        <dbReference type="ARBA" id="ARBA00006314"/>
    </source>
</evidence>
<evidence type="ECO:0000256" key="5">
    <source>
        <dbReference type="ARBA" id="ARBA00022989"/>
    </source>
</evidence>
<comment type="subcellular location">
    <subcellularLocation>
        <location evidence="1">Membrane</location>
        <topology evidence="1">Multi-pass membrane protein</topology>
    </subcellularLocation>
</comment>
<dbReference type="GO" id="GO:0005765">
    <property type="term" value="C:lysosomal membrane"/>
    <property type="evidence" value="ECO:0007669"/>
    <property type="project" value="TreeGrafter"/>
</dbReference>
<evidence type="ECO:0000313" key="9">
    <source>
        <dbReference type="Proteomes" id="UP001374579"/>
    </source>
</evidence>